<proteinExistence type="predicted"/>
<sequence>MTRRVIHRFPRTPQGRSAAARATERLTEREAEVLRLVARGPSNAELAAELHLSEATVKTHLTRVSTNLDLRDRVQAVVFAYEHGLVTPGATD</sequence>
<reference evidence="6" key="1">
    <citation type="submission" date="2021-01" db="EMBL/GenBank/DDBJ databases">
        <title>Whole genome shotgun sequence of Virgisporangium ochraceum NBRC 16418.</title>
        <authorList>
            <person name="Komaki H."/>
            <person name="Tamura T."/>
        </authorList>
    </citation>
    <scope>NUCLEOTIDE SEQUENCE</scope>
    <source>
        <strain evidence="6">NBRC 16418</strain>
    </source>
</reference>
<feature type="compositionally biased region" description="Basic residues" evidence="4">
    <location>
        <begin position="1"/>
        <end position="10"/>
    </location>
</feature>
<dbReference type="Gene3D" id="1.10.10.10">
    <property type="entry name" value="Winged helix-like DNA-binding domain superfamily/Winged helix DNA-binding domain"/>
    <property type="match status" value="1"/>
</dbReference>
<comment type="caution">
    <text evidence="6">The sequence shown here is derived from an EMBL/GenBank/DDBJ whole genome shotgun (WGS) entry which is preliminary data.</text>
</comment>
<feature type="region of interest" description="Disordered" evidence="4">
    <location>
        <begin position="1"/>
        <end position="22"/>
    </location>
</feature>
<dbReference type="EMBL" id="BOPH01000085">
    <property type="protein sequence ID" value="GIJ71076.1"/>
    <property type="molecule type" value="Genomic_DNA"/>
</dbReference>
<dbReference type="PRINTS" id="PR00038">
    <property type="entry name" value="HTHLUXR"/>
</dbReference>
<organism evidence="6 7">
    <name type="scientific">Virgisporangium ochraceum</name>
    <dbReference type="NCBI Taxonomy" id="65505"/>
    <lineage>
        <taxon>Bacteria</taxon>
        <taxon>Bacillati</taxon>
        <taxon>Actinomycetota</taxon>
        <taxon>Actinomycetes</taxon>
        <taxon>Micromonosporales</taxon>
        <taxon>Micromonosporaceae</taxon>
        <taxon>Virgisporangium</taxon>
    </lineage>
</organism>
<dbReference type="Proteomes" id="UP000635606">
    <property type="component" value="Unassembled WGS sequence"/>
</dbReference>
<keyword evidence="3" id="KW-0804">Transcription</keyword>
<dbReference type="CDD" id="cd06170">
    <property type="entry name" value="LuxR_C_like"/>
    <property type="match status" value="1"/>
</dbReference>
<dbReference type="Pfam" id="PF00196">
    <property type="entry name" value="GerE"/>
    <property type="match status" value="1"/>
</dbReference>
<evidence type="ECO:0000256" key="2">
    <source>
        <dbReference type="ARBA" id="ARBA00023125"/>
    </source>
</evidence>
<evidence type="ECO:0000259" key="5">
    <source>
        <dbReference type="PROSITE" id="PS50043"/>
    </source>
</evidence>
<evidence type="ECO:0000313" key="6">
    <source>
        <dbReference type="EMBL" id="GIJ71076.1"/>
    </source>
</evidence>
<dbReference type="SMART" id="SM00421">
    <property type="entry name" value="HTH_LUXR"/>
    <property type="match status" value="1"/>
</dbReference>
<accession>A0A8J4A1D3</accession>
<gene>
    <name evidence="6" type="ORF">Voc01_059930</name>
</gene>
<feature type="domain" description="HTH luxR-type" evidence="5">
    <location>
        <begin position="19"/>
        <end position="84"/>
    </location>
</feature>
<dbReference type="AlphaFoldDB" id="A0A8J4A1D3"/>
<evidence type="ECO:0000313" key="7">
    <source>
        <dbReference type="Proteomes" id="UP000635606"/>
    </source>
</evidence>
<dbReference type="InterPro" id="IPR016032">
    <property type="entry name" value="Sig_transdc_resp-reg_C-effctor"/>
</dbReference>
<dbReference type="InterPro" id="IPR036388">
    <property type="entry name" value="WH-like_DNA-bd_sf"/>
</dbReference>
<keyword evidence="2" id="KW-0238">DNA-binding</keyword>
<dbReference type="PROSITE" id="PS50043">
    <property type="entry name" value="HTH_LUXR_2"/>
    <property type="match status" value="1"/>
</dbReference>
<protein>
    <recommendedName>
        <fullName evidence="5">HTH luxR-type domain-containing protein</fullName>
    </recommendedName>
</protein>
<dbReference type="InterPro" id="IPR000792">
    <property type="entry name" value="Tscrpt_reg_LuxR_C"/>
</dbReference>
<dbReference type="PANTHER" id="PTHR44688">
    <property type="entry name" value="DNA-BINDING TRANSCRIPTIONAL ACTIVATOR DEVR_DOSR"/>
    <property type="match status" value="1"/>
</dbReference>
<dbReference type="PANTHER" id="PTHR44688:SF16">
    <property type="entry name" value="DNA-BINDING TRANSCRIPTIONAL ACTIVATOR DEVR_DOSR"/>
    <property type="match status" value="1"/>
</dbReference>
<evidence type="ECO:0000256" key="3">
    <source>
        <dbReference type="ARBA" id="ARBA00023163"/>
    </source>
</evidence>
<evidence type="ECO:0000256" key="4">
    <source>
        <dbReference type="SAM" id="MobiDB-lite"/>
    </source>
</evidence>
<evidence type="ECO:0000256" key="1">
    <source>
        <dbReference type="ARBA" id="ARBA00023015"/>
    </source>
</evidence>
<dbReference type="GO" id="GO:0006355">
    <property type="term" value="P:regulation of DNA-templated transcription"/>
    <property type="evidence" value="ECO:0007669"/>
    <property type="project" value="InterPro"/>
</dbReference>
<dbReference type="SUPFAM" id="SSF46894">
    <property type="entry name" value="C-terminal effector domain of the bipartite response regulators"/>
    <property type="match status" value="1"/>
</dbReference>
<keyword evidence="7" id="KW-1185">Reference proteome</keyword>
<name>A0A8J4A1D3_9ACTN</name>
<dbReference type="GO" id="GO:0003677">
    <property type="term" value="F:DNA binding"/>
    <property type="evidence" value="ECO:0007669"/>
    <property type="project" value="UniProtKB-KW"/>
</dbReference>
<keyword evidence="1" id="KW-0805">Transcription regulation</keyword>